<organism evidence="10 11">
    <name type="scientific">Silurus asotus</name>
    <name type="common">Amur catfish</name>
    <name type="synonym">Parasilurus asotus</name>
    <dbReference type="NCBI Taxonomy" id="30991"/>
    <lineage>
        <taxon>Eukaryota</taxon>
        <taxon>Metazoa</taxon>
        <taxon>Chordata</taxon>
        <taxon>Craniata</taxon>
        <taxon>Vertebrata</taxon>
        <taxon>Euteleostomi</taxon>
        <taxon>Actinopterygii</taxon>
        <taxon>Neopterygii</taxon>
        <taxon>Teleostei</taxon>
        <taxon>Ostariophysi</taxon>
        <taxon>Siluriformes</taxon>
        <taxon>Siluridae</taxon>
        <taxon>Silurus</taxon>
    </lineage>
</organism>
<evidence type="ECO:0000256" key="3">
    <source>
        <dbReference type="ARBA" id="ARBA00022692"/>
    </source>
</evidence>
<evidence type="ECO:0000313" key="10">
    <source>
        <dbReference type="EMBL" id="KAI5624726.1"/>
    </source>
</evidence>
<keyword evidence="5 8" id="KW-1133">Transmembrane helix</keyword>
<protein>
    <submittedName>
        <fullName evidence="10">Calnexin</fullName>
    </submittedName>
</protein>
<comment type="subcellular location">
    <subcellularLocation>
        <location evidence="1">Endoplasmic reticulum membrane</location>
        <topology evidence="1">Single-pass type I membrane protein</topology>
    </subcellularLocation>
</comment>
<evidence type="ECO:0000256" key="1">
    <source>
        <dbReference type="ARBA" id="ARBA00004115"/>
    </source>
</evidence>
<dbReference type="SUPFAM" id="SSF63887">
    <property type="entry name" value="P-domain of calnexin/calreticulin"/>
    <property type="match status" value="1"/>
</dbReference>
<comment type="caution">
    <text evidence="10">The sequence shown here is derived from an EMBL/GenBank/DDBJ whole genome shotgun (WGS) entry which is preliminary data.</text>
</comment>
<feature type="compositionally biased region" description="Acidic residues" evidence="9">
    <location>
        <begin position="283"/>
        <end position="292"/>
    </location>
</feature>
<dbReference type="Proteomes" id="UP001205998">
    <property type="component" value="Unassembled WGS sequence"/>
</dbReference>
<dbReference type="InterPro" id="IPR018124">
    <property type="entry name" value="Calret/calnex_CS"/>
</dbReference>
<feature type="region of interest" description="Disordered" evidence="9">
    <location>
        <begin position="274"/>
        <end position="302"/>
    </location>
</feature>
<keyword evidence="11" id="KW-1185">Reference proteome</keyword>
<dbReference type="InterPro" id="IPR001580">
    <property type="entry name" value="Calret/calnex"/>
</dbReference>
<reference evidence="10" key="1">
    <citation type="submission" date="2018-07" db="EMBL/GenBank/DDBJ databases">
        <title>Comparative genomics of catfishes provides insights into carnivory and benthic adaptation.</title>
        <authorList>
            <person name="Zhang Y."/>
            <person name="Wang D."/>
            <person name="Peng Z."/>
            <person name="Zheng S."/>
            <person name="Shao F."/>
            <person name="Tao W."/>
        </authorList>
    </citation>
    <scope>NUCLEOTIDE SEQUENCE</scope>
    <source>
        <strain evidence="10">Chongqing</strain>
    </source>
</reference>
<dbReference type="PANTHER" id="PTHR11073:SF37">
    <property type="entry name" value="CALNEXIN-LIKE"/>
    <property type="match status" value="1"/>
</dbReference>
<dbReference type="Gene3D" id="2.60.120.200">
    <property type="match status" value="1"/>
</dbReference>
<dbReference type="GO" id="GO:0006457">
    <property type="term" value="P:protein folding"/>
    <property type="evidence" value="ECO:0007669"/>
    <property type="project" value="InterPro"/>
</dbReference>
<dbReference type="GO" id="GO:0051082">
    <property type="term" value="F:unfolded protein binding"/>
    <property type="evidence" value="ECO:0007669"/>
    <property type="project" value="InterPro"/>
</dbReference>
<dbReference type="PROSITE" id="PS00805">
    <property type="entry name" value="CALRETICULIN_REPEAT"/>
    <property type="match status" value="1"/>
</dbReference>
<name>A0AAD5AYF0_SILAS</name>
<dbReference type="PRINTS" id="PR00626">
    <property type="entry name" value="CALRETICULIN"/>
</dbReference>
<evidence type="ECO:0000256" key="4">
    <source>
        <dbReference type="ARBA" id="ARBA00022824"/>
    </source>
</evidence>
<dbReference type="Gene3D" id="2.10.250.10">
    <property type="entry name" value="Calreticulin/calnexin, P domain"/>
    <property type="match status" value="1"/>
</dbReference>
<sequence>MQPYFSDLYPDNTFEILIDQTLINNGSLLEDMDPPVMPPHEIEDPSDTKPLNWDDRRYIPDPTITKPHDWDEEAPPHIADPTVQKPIGWIEDEEPFVPDPEAQAPNDWSVEMDGEWEAPLIANPACSHAVGCGPWKPPMVANPAYKGKWKSPKIENPNYQGKWKPRMIPNPDYFEDTQPFRMSPVSAVGFELWSLTGDVLFDNILLCDDPVITRHWTEETWGQRQTHGVVERLLFATGKRPWLWGVYIFTVGLPIILFVSFMWPDKRFGPSDQDYYYKKSDEPQPDGSEDPEDHMSFSEHGRNNNLNCSNKLQIFLN</sequence>
<dbReference type="GO" id="GO:0005509">
    <property type="term" value="F:calcium ion binding"/>
    <property type="evidence" value="ECO:0007669"/>
    <property type="project" value="InterPro"/>
</dbReference>
<evidence type="ECO:0000256" key="2">
    <source>
        <dbReference type="ARBA" id="ARBA00010983"/>
    </source>
</evidence>
<evidence type="ECO:0000256" key="8">
    <source>
        <dbReference type="RuleBase" id="RU362126"/>
    </source>
</evidence>
<dbReference type="EMBL" id="MU551577">
    <property type="protein sequence ID" value="KAI5624726.1"/>
    <property type="molecule type" value="Genomic_DNA"/>
</dbReference>
<keyword evidence="7 8" id="KW-0143">Chaperone</keyword>
<keyword evidence="3 8" id="KW-0812">Transmembrane</keyword>
<comment type="similarity">
    <text evidence="2 8">Belongs to the calreticulin family.</text>
</comment>
<evidence type="ECO:0000256" key="6">
    <source>
        <dbReference type="ARBA" id="ARBA00023136"/>
    </source>
</evidence>
<evidence type="ECO:0000256" key="5">
    <source>
        <dbReference type="ARBA" id="ARBA00022989"/>
    </source>
</evidence>
<dbReference type="GO" id="GO:0036503">
    <property type="term" value="P:ERAD pathway"/>
    <property type="evidence" value="ECO:0007669"/>
    <property type="project" value="TreeGrafter"/>
</dbReference>
<dbReference type="Pfam" id="PF00262">
    <property type="entry name" value="Calreticulin"/>
    <property type="match status" value="1"/>
</dbReference>
<evidence type="ECO:0000256" key="9">
    <source>
        <dbReference type="SAM" id="MobiDB-lite"/>
    </source>
</evidence>
<keyword evidence="6 8" id="KW-0472">Membrane</keyword>
<evidence type="ECO:0000256" key="7">
    <source>
        <dbReference type="ARBA" id="ARBA00023186"/>
    </source>
</evidence>
<feature type="compositionally biased region" description="Basic and acidic residues" evidence="9">
    <location>
        <begin position="293"/>
        <end position="302"/>
    </location>
</feature>
<dbReference type="InterPro" id="IPR009033">
    <property type="entry name" value="Calreticulin/calnexin_P_dom_sf"/>
</dbReference>
<gene>
    <name evidence="10" type="ORF">C0J50_15532</name>
</gene>
<dbReference type="FunFam" id="2.10.250.10:FF:000001">
    <property type="entry name" value="Calnexin homolog"/>
    <property type="match status" value="1"/>
</dbReference>
<evidence type="ECO:0000313" key="11">
    <source>
        <dbReference type="Proteomes" id="UP001205998"/>
    </source>
</evidence>
<proteinExistence type="inferred from homology"/>
<accession>A0AAD5AYF0</accession>
<dbReference type="GO" id="GO:0005789">
    <property type="term" value="C:endoplasmic reticulum membrane"/>
    <property type="evidence" value="ECO:0007669"/>
    <property type="project" value="UniProtKB-SubCell"/>
</dbReference>
<keyword evidence="4 8" id="KW-0256">Endoplasmic reticulum</keyword>
<dbReference type="PANTHER" id="PTHR11073">
    <property type="entry name" value="CALRETICULIN AND CALNEXIN"/>
    <property type="match status" value="1"/>
</dbReference>
<feature type="transmembrane region" description="Helical" evidence="8">
    <location>
        <begin position="242"/>
        <end position="263"/>
    </location>
</feature>
<dbReference type="AlphaFoldDB" id="A0AAD5AYF0"/>